<sequence length="147" mass="17006">MRNKVDLFSQQLRSLVTDQNIEQWAKATDKQQFCQSLLPENRFNDLEKSVLCATLSSLLEKKAEDRFTVYNVGDQVLIRKNGIKHPAKVVEKLCDNSLVVLPHNEECHSQALTFRRSKDPFFSRMEGKEFSRICPTPLLRNKALLIK</sequence>
<organism evidence="1 2">
    <name type="scientific">Neptuniibacter caesariensis</name>
    <dbReference type="NCBI Taxonomy" id="207954"/>
    <lineage>
        <taxon>Bacteria</taxon>
        <taxon>Pseudomonadati</taxon>
        <taxon>Pseudomonadota</taxon>
        <taxon>Gammaproteobacteria</taxon>
        <taxon>Oceanospirillales</taxon>
        <taxon>Oceanospirillaceae</taxon>
        <taxon>Neptuniibacter</taxon>
    </lineage>
</organism>
<protein>
    <submittedName>
        <fullName evidence="1">Uncharacterized protein</fullName>
    </submittedName>
</protein>
<dbReference type="RefSeq" id="WP_007020656.1">
    <property type="nucleotide sequence ID" value="NZ_CH724125.1"/>
</dbReference>
<evidence type="ECO:0000313" key="2">
    <source>
        <dbReference type="Proteomes" id="UP000002171"/>
    </source>
</evidence>
<dbReference type="Proteomes" id="UP000002171">
    <property type="component" value="Unassembled WGS sequence"/>
</dbReference>
<dbReference type="EMBL" id="AAOW01000003">
    <property type="protein sequence ID" value="EAR62346.1"/>
    <property type="molecule type" value="Genomic_DNA"/>
</dbReference>
<reference evidence="1 2" key="1">
    <citation type="submission" date="2006-02" db="EMBL/GenBank/DDBJ databases">
        <authorList>
            <person name="Pinhassi J."/>
            <person name="Pedros-Alio C."/>
            <person name="Ferriera S."/>
            <person name="Johnson J."/>
            <person name="Kravitz S."/>
            <person name="Halpern A."/>
            <person name="Remington K."/>
            <person name="Beeson K."/>
            <person name="Tran B."/>
            <person name="Rogers Y.-H."/>
            <person name="Friedman R."/>
            <person name="Venter J.C."/>
        </authorList>
    </citation>
    <scope>NUCLEOTIDE SEQUENCE [LARGE SCALE GENOMIC DNA]</scope>
    <source>
        <strain evidence="1 2">MED92</strain>
    </source>
</reference>
<evidence type="ECO:0000313" key="1">
    <source>
        <dbReference type="EMBL" id="EAR62346.1"/>
    </source>
</evidence>
<comment type="caution">
    <text evidence="1">The sequence shown here is derived from an EMBL/GenBank/DDBJ whole genome shotgun (WGS) entry which is preliminary data.</text>
</comment>
<name>A0A7U8C9H9_NEPCE</name>
<keyword evidence="2" id="KW-1185">Reference proteome</keyword>
<dbReference type="AlphaFoldDB" id="A0A7U8C9H9"/>
<proteinExistence type="predicted"/>
<accession>A0A7U8C9H9</accession>
<gene>
    <name evidence="1" type="ORF">MED92_14953</name>
</gene>